<proteinExistence type="predicted"/>
<feature type="compositionally biased region" description="Polar residues" evidence="1">
    <location>
        <begin position="45"/>
        <end position="55"/>
    </location>
</feature>
<dbReference type="OrthoDB" id="5300765at2759"/>
<evidence type="ECO:0000313" key="3">
    <source>
        <dbReference type="Proteomes" id="UP000606974"/>
    </source>
</evidence>
<name>A0A8H7E260_9EURO</name>
<reference evidence="2" key="1">
    <citation type="submission" date="2020-02" db="EMBL/GenBank/DDBJ databases">
        <authorList>
            <person name="Palmer J.M."/>
        </authorList>
    </citation>
    <scope>NUCLEOTIDE SEQUENCE</scope>
    <source>
        <strain evidence="2">EPUS1.4</strain>
        <tissue evidence="2">Thallus</tissue>
    </source>
</reference>
<protein>
    <recommendedName>
        <fullName evidence="4">Sialidase</fullName>
    </recommendedName>
</protein>
<feature type="region of interest" description="Disordered" evidence="1">
    <location>
        <begin position="553"/>
        <end position="577"/>
    </location>
</feature>
<feature type="compositionally biased region" description="Basic and acidic residues" evidence="1">
    <location>
        <begin position="553"/>
        <end position="574"/>
    </location>
</feature>
<evidence type="ECO:0000256" key="1">
    <source>
        <dbReference type="SAM" id="MobiDB-lite"/>
    </source>
</evidence>
<dbReference type="EMBL" id="JAACFV010000165">
    <property type="protein sequence ID" value="KAF7503726.1"/>
    <property type="molecule type" value="Genomic_DNA"/>
</dbReference>
<sequence length="603" mass="66126">MSLAPYSYRPTTPPEAAAVDQLCNATHSRNTSGSSYYGNSFSPESSYTNLTTPSKSPVLRQHGPTLLPKIRPQDAVVTSSSAGGPKRNHRRMLSTSHTIKSFTPYTTSRPSVQRSVTEPLESTTLVSPISSSSTYFGHRASSTFEPPVTFAASHNKKPSVSHSRSGSASSIDESMLNRYSYPTYRQLPVYCSEASQTQPLSIQASSSYLSYQPPMPSIETHDFAFPSTYPTPVEMGFNSRNSSMTPPPSVDLAPSGSLLTYLTEPTQPINLVRQLNIAPGRGLNNYFWWDVRNVRCWDTFSLDTMSSIPGLLPLLNFAVDTTVFPQGPSSSSTVTPASEVDLANITNKIYFPRVNAAIQLSQGSSSLSLYQAPSADRSTGNPHFLANYTHDADRTLNGLPRGRVVGLVKSFDRWNTGMRRESPARKVDYLNGLSHIQKCMRDHSCRYGFILTEIELVCVRAGCDENGQPYFGYLEVSEAIATKNAAPAPQFDADSGTPEPVETPLTVTLALYYLLMLAKSTPLPGQPSSFMDVGGPGALTRQRIWSGIDLAENEKGKDGKDKWIPEPQMGEKRDAKRIRGWVWPADPWHKREGNGGGKRGIRT</sequence>
<dbReference type="AlphaFoldDB" id="A0A8H7E260"/>
<keyword evidence="3" id="KW-1185">Reference proteome</keyword>
<organism evidence="2 3">
    <name type="scientific">Endocarpon pusillum</name>
    <dbReference type="NCBI Taxonomy" id="364733"/>
    <lineage>
        <taxon>Eukaryota</taxon>
        <taxon>Fungi</taxon>
        <taxon>Dikarya</taxon>
        <taxon>Ascomycota</taxon>
        <taxon>Pezizomycotina</taxon>
        <taxon>Eurotiomycetes</taxon>
        <taxon>Chaetothyriomycetidae</taxon>
        <taxon>Verrucariales</taxon>
        <taxon>Verrucariaceae</taxon>
        <taxon>Endocarpon</taxon>
    </lineage>
</organism>
<comment type="caution">
    <text evidence="2">The sequence shown here is derived from an EMBL/GenBank/DDBJ whole genome shotgun (WGS) entry which is preliminary data.</text>
</comment>
<gene>
    <name evidence="2" type="ORF">GJ744_003351</name>
</gene>
<evidence type="ECO:0008006" key="4">
    <source>
        <dbReference type="Google" id="ProtNLM"/>
    </source>
</evidence>
<feature type="region of interest" description="Disordered" evidence="1">
    <location>
        <begin position="45"/>
        <end position="91"/>
    </location>
</feature>
<dbReference type="Proteomes" id="UP000606974">
    <property type="component" value="Unassembled WGS sequence"/>
</dbReference>
<accession>A0A8H7E260</accession>
<evidence type="ECO:0000313" key="2">
    <source>
        <dbReference type="EMBL" id="KAF7503726.1"/>
    </source>
</evidence>